<proteinExistence type="predicted"/>
<evidence type="ECO:0000256" key="1">
    <source>
        <dbReference type="ARBA" id="ARBA00004167"/>
    </source>
</evidence>
<keyword evidence="5" id="KW-1133">Transmembrane helix</keyword>
<feature type="domain" description="Cadherin" evidence="9">
    <location>
        <begin position="55"/>
        <end position="180"/>
    </location>
</feature>
<dbReference type="InterPro" id="IPR015919">
    <property type="entry name" value="Cadherin-like_sf"/>
</dbReference>
<reference evidence="11" key="2">
    <citation type="submission" date="2023-11" db="UniProtKB">
        <authorList>
            <consortium name="WormBaseParasite"/>
        </authorList>
    </citation>
    <scope>IDENTIFICATION</scope>
</reference>
<dbReference type="Pfam" id="PF00028">
    <property type="entry name" value="Cadherin"/>
    <property type="match status" value="1"/>
</dbReference>
<evidence type="ECO:0000256" key="4">
    <source>
        <dbReference type="ARBA" id="ARBA00022837"/>
    </source>
</evidence>
<dbReference type="InterPro" id="IPR020894">
    <property type="entry name" value="Cadherin_CS"/>
</dbReference>
<dbReference type="GO" id="GO:0007156">
    <property type="term" value="P:homophilic cell adhesion via plasma membrane adhesion molecules"/>
    <property type="evidence" value="ECO:0007669"/>
    <property type="project" value="InterPro"/>
</dbReference>
<keyword evidence="4 8" id="KW-0106">Calcium</keyword>
<dbReference type="PROSITE" id="PS00232">
    <property type="entry name" value="CADHERIN_1"/>
    <property type="match status" value="1"/>
</dbReference>
<dbReference type="Proteomes" id="UP000050795">
    <property type="component" value="Unassembled WGS sequence"/>
</dbReference>
<keyword evidence="10" id="KW-1185">Reference proteome</keyword>
<reference evidence="10" key="1">
    <citation type="submission" date="2022-06" db="EMBL/GenBank/DDBJ databases">
        <authorList>
            <person name="Berger JAMES D."/>
            <person name="Berger JAMES D."/>
        </authorList>
    </citation>
    <scope>NUCLEOTIDE SEQUENCE [LARGE SCALE GENOMIC DNA]</scope>
</reference>
<dbReference type="SMART" id="SM00112">
    <property type="entry name" value="CA"/>
    <property type="match status" value="1"/>
</dbReference>
<dbReference type="InterPro" id="IPR050174">
    <property type="entry name" value="Protocadherin/Cadherin-CA"/>
</dbReference>
<dbReference type="AlphaFoldDB" id="A0AA85JX57"/>
<keyword evidence="6" id="KW-0472">Membrane</keyword>
<dbReference type="SUPFAM" id="SSF49313">
    <property type="entry name" value="Cadherin-like"/>
    <property type="match status" value="3"/>
</dbReference>
<evidence type="ECO:0000313" key="11">
    <source>
        <dbReference type="WBParaSite" id="TREG1_52180.1"/>
    </source>
</evidence>
<evidence type="ECO:0000256" key="2">
    <source>
        <dbReference type="ARBA" id="ARBA00022692"/>
    </source>
</evidence>
<name>A0AA85JX57_TRIRE</name>
<dbReference type="CDD" id="cd11304">
    <property type="entry name" value="Cadherin_repeat"/>
    <property type="match status" value="3"/>
</dbReference>
<keyword evidence="7" id="KW-0325">Glycoprotein</keyword>
<evidence type="ECO:0000256" key="8">
    <source>
        <dbReference type="PROSITE-ProRule" id="PRU00043"/>
    </source>
</evidence>
<dbReference type="PROSITE" id="PS50268">
    <property type="entry name" value="CADHERIN_2"/>
    <property type="match status" value="1"/>
</dbReference>
<dbReference type="GO" id="GO:0005886">
    <property type="term" value="C:plasma membrane"/>
    <property type="evidence" value="ECO:0007669"/>
    <property type="project" value="InterPro"/>
</dbReference>
<evidence type="ECO:0000256" key="7">
    <source>
        <dbReference type="ARBA" id="ARBA00023180"/>
    </source>
</evidence>
<evidence type="ECO:0000256" key="5">
    <source>
        <dbReference type="ARBA" id="ARBA00022989"/>
    </source>
</evidence>
<keyword evidence="2" id="KW-0812">Transmembrane</keyword>
<evidence type="ECO:0000256" key="6">
    <source>
        <dbReference type="ARBA" id="ARBA00023136"/>
    </source>
</evidence>
<dbReference type="WBParaSite" id="TREG1_52180.1">
    <property type="protein sequence ID" value="TREG1_52180.1"/>
    <property type="gene ID" value="TREG1_52180"/>
</dbReference>
<dbReference type="GO" id="GO:0005509">
    <property type="term" value="F:calcium ion binding"/>
    <property type="evidence" value="ECO:0007669"/>
    <property type="project" value="UniProtKB-UniRule"/>
</dbReference>
<evidence type="ECO:0000259" key="9">
    <source>
        <dbReference type="PROSITE" id="PS50268"/>
    </source>
</evidence>
<evidence type="ECO:0000313" key="10">
    <source>
        <dbReference type="Proteomes" id="UP000050795"/>
    </source>
</evidence>
<dbReference type="InterPro" id="IPR002126">
    <property type="entry name" value="Cadherin-like_dom"/>
</dbReference>
<evidence type="ECO:0000256" key="3">
    <source>
        <dbReference type="ARBA" id="ARBA00022737"/>
    </source>
</evidence>
<organism evidence="10 11">
    <name type="scientific">Trichobilharzia regenti</name>
    <name type="common">Nasal bird schistosome</name>
    <dbReference type="NCBI Taxonomy" id="157069"/>
    <lineage>
        <taxon>Eukaryota</taxon>
        <taxon>Metazoa</taxon>
        <taxon>Spiralia</taxon>
        <taxon>Lophotrochozoa</taxon>
        <taxon>Platyhelminthes</taxon>
        <taxon>Trematoda</taxon>
        <taxon>Digenea</taxon>
        <taxon>Strigeidida</taxon>
        <taxon>Schistosomatoidea</taxon>
        <taxon>Schistosomatidae</taxon>
        <taxon>Trichobilharzia</taxon>
    </lineage>
</organism>
<dbReference type="Gene3D" id="2.60.40.60">
    <property type="entry name" value="Cadherins"/>
    <property type="match status" value="3"/>
</dbReference>
<comment type="subcellular location">
    <subcellularLocation>
        <location evidence="1">Membrane</location>
        <topology evidence="1">Single-pass membrane protein</topology>
    </subcellularLocation>
</comment>
<dbReference type="PANTHER" id="PTHR24028">
    <property type="entry name" value="CADHERIN-87A"/>
    <property type="match status" value="1"/>
</dbReference>
<dbReference type="PANTHER" id="PTHR24028:SF146">
    <property type="entry name" value="CADHERIN 96CB, ISOFORM D-RELATED"/>
    <property type="match status" value="1"/>
</dbReference>
<sequence length="312" mass="35657">MENDSNSEISFNNAVQYFKIDSQTGSVFLIKRLDYEQNDLLRFKILDVNDNGPKLISSDTLSVVEHAPIGTDLGLIKFTDPDTGSGGQIAHISLLKGLPVENASEKSSLQNKCNRNDESHRYFKLAENGHLLTLQSIDREECPTIVLYILAIDRGLSNPMTSTSTLTIHVVDINDNSPVIVKPILGQTIIYQPIKLQNWDTITFYQIDTKQDKIINRKPLNNTYLKQNINDKMLRKYIYSRIAFHIQANDLDIGENGRITYTQNNSCNGSKYFHLDENTGEFRARFIDYQSYQILNRSNQTLDVEFIFYVSN</sequence>
<keyword evidence="3" id="KW-0677">Repeat</keyword>
<protein>
    <recommendedName>
        <fullName evidence="9">Cadherin domain-containing protein</fullName>
    </recommendedName>
</protein>
<dbReference type="PRINTS" id="PR00205">
    <property type="entry name" value="CADHERIN"/>
</dbReference>
<accession>A0AA85JX57</accession>